<proteinExistence type="predicted"/>
<name>A0ABU4RUA2_9GAMM</name>
<dbReference type="RefSeq" id="WP_302723018.1">
    <property type="nucleotide sequence ID" value="NZ_JAULRU010000577.1"/>
</dbReference>
<evidence type="ECO:0000259" key="1">
    <source>
        <dbReference type="Pfam" id="PF13280"/>
    </source>
</evidence>
<dbReference type="InterPro" id="IPR026881">
    <property type="entry name" value="WYL_dom"/>
</dbReference>
<protein>
    <submittedName>
        <fullName evidence="4">WYL domain-containing protein</fullName>
    </submittedName>
</protein>
<dbReference type="InterPro" id="IPR059020">
    <property type="entry name" value="CapW_CTD"/>
</dbReference>
<keyword evidence="5" id="KW-1185">Reference proteome</keyword>
<feature type="domain" description="DNA-binding transcriptional repressor CapW C-terminal dimerisation" evidence="2">
    <location>
        <begin position="198"/>
        <end position="267"/>
    </location>
</feature>
<dbReference type="InterPro" id="IPR016634">
    <property type="entry name" value="CapW-like"/>
</dbReference>
<dbReference type="InterPro" id="IPR051534">
    <property type="entry name" value="CBASS_pafABC_assoc_protein"/>
</dbReference>
<dbReference type="Pfam" id="PF26107">
    <property type="entry name" value="BrxR_CTD"/>
    <property type="match status" value="1"/>
</dbReference>
<organism evidence="4 5">
    <name type="scientific">Gilvimarinus gilvus</name>
    <dbReference type="NCBI Taxonomy" id="3058038"/>
    <lineage>
        <taxon>Bacteria</taxon>
        <taxon>Pseudomonadati</taxon>
        <taxon>Pseudomonadota</taxon>
        <taxon>Gammaproteobacteria</taxon>
        <taxon>Cellvibrionales</taxon>
        <taxon>Cellvibrionaceae</taxon>
        <taxon>Gilvimarinus</taxon>
    </lineage>
</organism>
<dbReference type="PIRSF" id="PIRSF015558">
    <property type="entry name" value="Txn_reg_DeoR_prd"/>
    <property type="match status" value="1"/>
</dbReference>
<dbReference type="PANTHER" id="PTHR34580">
    <property type="match status" value="1"/>
</dbReference>
<dbReference type="Proteomes" id="UP001273505">
    <property type="component" value="Unassembled WGS sequence"/>
</dbReference>
<reference evidence="4 5" key="1">
    <citation type="submission" date="2023-11" db="EMBL/GenBank/DDBJ databases">
        <title>Gilvimarinus fulvus sp. nov., isolated from the surface of Kelp.</title>
        <authorList>
            <person name="Sun Y.Y."/>
            <person name="Gong Y."/>
            <person name="Du Z.J."/>
        </authorList>
    </citation>
    <scope>NUCLEOTIDE SEQUENCE [LARGE SCALE GENOMIC DNA]</scope>
    <source>
        <strain evidence="4 5">SDUM040013</strain>
    </source>
</reference>
<comment type="caution">
    <text evidence="4">The sequence shown here is derived from an EMBL/GenBank/DDBJ whole genome shotgun (WGS) entry which is preliminary data.</text>
</comment>
<evidence type="ECO:0000259" key="2">
    <source>
        <dbReference type="Pfam" id="PF26107"/>
    </source>
</evidence>
<dbReference type="EMBL" id="JAXAFO010000003">
    <property type="protein sequence ID" value="MDX6848239.1"/>
    <property type="molecule type" value="Genomic_DNA"/>
</dbReference>
<dbReference type="PROSITE" id="PS52050">
    <property type="entry name" value="WYL"/>
    <property type="match status" value="1"/>
</dbReference>
<gene>
    <name evidence="4" type="ORF">SCD92_02635</name>
</gene>
<dbReference type="Pfam" id="PF13280">
    <property type="entry name" value="WYL"/>
    <property type="match status" value="1"/>
</dbReference>
<dbReference type="PANTHER" id="PTHR34580:SF3">
    <property type="entry name" value="PROTEIN PAFB"/>
    <property type="match status" value="1"/>
</dbReference>
<evidence type="ECO:0000313" key="5">
    <source>
        <dbReference type="Proteomes" id="UP001273505"/>
    </source>
</evidence>
<evidence type="ECO:0000259" key="3">
    <source>
        <dbReference type="Pfam" id="PF26109"/>
    </source>
</evidence>
<evidence type="ECO:0000313" key="4">
    <source>
        <dbReference type="EMBL" id="MDX6848239.1"/>
    </source>
</evidence>
<sequence length="272" mass="31286">MDISDAQRARLQIFELVVYWEGAANSSLLVKHFGLSRQQASQDIKRYTALVPGNLNYCNSRKCHQPSSNFKPLFITGEAEQYLAWLSQPLPLQTLPIHSLSLPSRGLEPALMRAVAQAIRHNQRLEVDYVSLTNPNRRGRVIAPHSLVQTGLRWHLRAWCEHKEQFRDFVLSRFRGDVTLSGPATHSAEQDVAWNTEVELIFEPDSRLTPDKRSVIEHDYQMHSGQLRIKTRACLVQYLLQEMRVNTKVLDAVPEAQQIILVNLNDIKQWLF</sequence>
<accession>A0ABU4RUA2</accession>
<dbReference type="Pfam" id="PF26109">
    <property type="entry name" value="WHD_BrxR"/>
    <property type="match status" value="1"/>
</dbReference>
<dbReference type="InterPro" id="IPR059019">
    <property type="entry name" value="WHD_CapW"/>
</dbReference>
<feature type="domain" description="WYL" evidence="1">
    <location>
        <begin position="112"/>
        <end position="175"/>
    </location>
</feature>
<feature type="domain" description="DNA-binding transcriptional repressor CapW winged helix-turn-helix" evidence="3">
    <location>
        <begin position="7"/>
        <end position="88"/>
    </location>
</feature>